<comment type="caution">
    <text evidence="2">The sequence shown here is derived from an EMBL/GenBank/DDBJ whole genome shotgun (WGS) entry which is preliminary data.</text>
</comment>
<dbReference type="Proteomes" id="UP000295096">
    <property type="component" value="Unassembled WGS sequence"/>
</dbReference>
<dbReference type="PROSITE" id="PS51257">
    <property type="entry name" value="PROKAR_LIPOPROTEIN"/>
    <property type="match status" value="1"/>
</dbReference>
<dbReference type="InterPro" id="IPR022742">
    <property type="entry name" value="Hydrolase_4"/>
</dbReference>
<dbReference type="Gene3D" id="3.40.50.1820">
    <property type="entry name" value="alpha/beta hydrolase"/>
    <property type="match status" value="1"/>
</dbReference>
<dbReference type="OrthoDB" id="9806902at2"/>
<proteinExistence type="predicted"/>
<dbReference type="InterPro" id="IPR029058">
    <property type="entry name" value="AB_hydrolase_fold"/>
</dbReference>
<evidence type="ECO:0000259" key="1">
    <source>
        <dbReference type="Pfam" id="PF12146"/>
    </source>
</evidence>
<sequence length="336" mass="35699">MRRRQVLAGAATASSLLLGGCVPVVMPAGPEVGSPVLSTRSFTMSDGRELPYSAWLPERAPRFVILGLHGFGDYSRNAFDIPAPAFTSHGVALYAYDQRGFGAAPNRGLWPGVPTLVADCTAVVALLAARHPGVPVFVLGESMGAAVALVLATRHPALPVVGYILSAPGVRGRASMGEVSRTALEIASRLIPAVGFSGAAPGFSPSDNEDAMRRWSRDPLTAKEFRVDLVYGLVDLMDQALDAATRFAPRALVLYGAKDRIVPPDPLRRLLATMPASPDRRVAYYREGHHLLLRDRGRAVVIGDILAWLDQPGAPLPSGADQAAEAWLAAEGDARR</sequence>
<organism evidence="2 3">
    <name type="scientific">Dankookia rubra</name>
    <dbReference type="NCBI Taxonomy" id="1442381"/>
    <lineage>
        <taxon>Bacteria</taxon>
        <taxon>Pseudomonadati</taxon>
        <taxon>Pseudomonadota</taxon>
        <taxon>Alphaproteobacteria</taxon>
        <taxon>Acetobacterales</taxon>
        <taxon>Roseomonadaceae</taxon>
        <taxon>Dankookia</taxon>
    </lineage>
</organism>
<gene>
    <name evidence="2" type="ORF">E2C06_14405</name>
</gene>
<feature type="domain" description="Serine aminopeptidase S33" evidence="1">
    <location>
        <begin position="60"/>
        <end position="296"/>
    </location>
</feature>
<dbReference type="InterPro" id="IPR000073">
    <property type="entry name" value="AB_hydrolase_1"/>
</dbReference>
<dbReference type="InterPro" id="IPR051044">
    <property type="entry name" value="MAG_DAG_Lipase"/>
</dbReference>
<dbReference type="GO" id="GO:0016787">
    <property type="term" value="F:hydrolase activity"/>
    <property type="evidence" value="ECO:0007669"/>
    <property type="project" value="UniProtKB-KW"/>
</dbReference>
<reference evidence="2 3" key="1">
    <citation type="journal article" date="2016" name="J. Microbiol.">
        <title>Dankookia rubra gen. nov., sp. nov., an alphaproteobacterium isolated from sediment of a shallow stream.</title>
        <authorList>
            <person name="Kim W.H."/>
            <person name="Kim D.H."/>
            <person name="Kang K."/>
            <person name="Ahn T.Y."/>
        </authorList>
    </citation>
    <scope>NUCLEOTIDE SEQUENCE [LARGE SCALE GENOMIC DNA]</scope>
    <source>
        <strain evidence="2 3">JCM30602</strain>
    </source>
</reference>
<keyword evidence="3" id="KW-1185">Reference proteome</keyword>
<dbReference type="EMBL" id="SMSJ01000016">
    <property type="protein sequence ID" value="TDH61933.1"/>
    <property type="molecule type" value="Genomic_DNA"/>
</dbReference>
<dbReference type="Pfam" id="PF12146">
    <property type="entry name" value="Hydrolase_4"/>
    <property type="match status" value="1"/>
</dbReference>
<evidence type="ECO:0000313" key="2">
    <source>
        <dbReference type="EMBL" id="TDH61933.1"/>
    </source>
</evidence>
<evidence type="ECO:0000313" key="3">
    <source>
        <dbReference type="Proteomes" id="UP000295096"/>
    </source>
</evidence>
<dbReference type="PANTHER" id="PTHR11614">
    <property type="entry name" value="PHOSPHOLIPASE-RELATED"/>
    <property type="match status" value="1"/>
</dbReference>
<dbReference type="AlphaFoldDB" id="A0A4R5QG69"/>
<keyword evidence="2" id="KW-0378">Hydrolase</keyword>
<dbReference type="SUPFAM" id="SSF53474">
    <property type="entry name" value="alpha/beta-Hydrolases"/>
    <property type="match status" value="1"/>
</dbReference>
<accession>A0A4R5QG69</accession>
<name>A0A4R5QG69_9PROT</name>
<protein>
    <submittedName>
        <fullName evidence="2">Alpha/beta fold hydrolase</fullName>
    </submittedName>
</protein>
<dbReference type="PRINTS" id="PR00111">
    <property type="entry name" value="ABHYDROLASE"/>
</dbReference>